<accession>A0A833H0Z7</accession>
<gene>
    <name evidence="1" type="ORF">F9K24_11120</name>
</gene>
<sequence>MAPMNRTEAEQFVSLLKEGRSFVTRFQEQEWGLEYLPDTDRFREWGREEDYGAGTARNFDETITEEQLIEKLIKNYSIERMKQGLR</sequence>
<dbReference type="AlphaFoldDB" id="A0A833H0Z7"/>
<organism evidence="1 2">
    <name type="scientific">Leptonema illini</name>
    <dbReference type="NCBI Taxonomy" id="183"/>
    <lineage>
        <taxon>Bacteria</taxon>
        <taxon>Pseudomonadati</taxon>
        <taxon>Spirochaetota</taxon>
        <taxon>Spirochaetia</taxon>
        <taxon>Leptospirales</taxon>
        <taxon>Leptospiraceae</taxon>
        <taxon>Leptonema</taxon>
    </lineage>
</organism>
<protein>
    <submittedName>
        <fullName evidence="1">Uncharacterized protein</fullName>
    </submittedName>
</protein>
<proteinExistence type="predicted"/>
<name>A0A833H0Z7_9LEPT</name>
<comment type="caution">
    <text evidence="1">The sequence shown here is derived from an EMBL/GenBank/DDBJ whole genome shotgun (WGS) entry which is preliminary data.</text>
</comment>
<dbReference type="Proteomes" id="UP000460298">
    <property type="component" value="Unassembled WGS sequence"/>
</dbReference>
<dbReference type="EMBL" id="WBUI01000010">
    <property type="protein sequence ID" value="KAB2932148.1"/>
    <property type="molecule type" value="Genomic_DNA"/>
</dbReference>
<evidence type="ECO:0000313" key="1">
    <source>
        <dbReference type="EMBL" id="KAB2932148.1"/>
    </source>
</evidence>
<evidence type="ECO:0000313" key="2">
    <source>
        <dbReference type="Proteomes" id="UP000460298"/>
    </source>
</evidence>
<reference evidence="1 2" key="1">
    <citation type="submission" date="2019-10" db="EMBL/GenBank/DDBJ databases">
        <title>Extracellular Electron Transfer in a Candidatus Methanoperedens spp. Enrichment Culture.</title>
        <authorList>
            <person name="Berger S."/>
            <person name="Rangel Shaw D."/>
            <person name="Berben T."/>
            <person name="In 'T Zandt M."/>
            <person name="Frank J."/>
            <person name="Reimann J."/>
            <person name="Jetten M.S.M."/>
            <person name="Welte C.U."/>
        </authorList>
    </citation>
    <scope>NUCLEOTIDE SEQUENCE [LARGE SCALE GENOMIC DNA]</scope>
    <source>
        <strain evidence="1">SB12</strain>
    </source>
</reference>